<evidence type="ECO:0000256" key="2">
    <source>
        <dbReference type="ARBA" id="ARBA00022649"/>
    </source>
</evidence>
<sequence>MVIAHGDVVWADFGTPRGSAPAKKRPAIVMQENWLLSSGIETVFVVPLTSNTALEAFPGNVLIPQEASGLERDSVAVVSQIGPVSREYLEPYATGRLPGYLLTRIASGIRLVTGI</sequence>
<dbReference type="Proteomes" id="UP000199183">
    <property type="component" value="Unassembled WGS sequence"/>
</dbReference>
<name>A0A1H4LMB0_9MICO</name>
<dbReference type="PANTHER" id="PTHR33988:SF2">
    <property type="entry name" value="ENDORIBONUCLEASE MAZF"/>
    <property type="match status" value="1"/>
</dbReference>
<keyword evidence="5" id="KW-1185">Reference proteome</keyword>
<dbReference type="GO" id="GO:0003677">
    <property type="term" value="F:DNA binding"/>
    <property type="evidence" value="ECO:0007669"/>
    <property type="project" value="InterPro"/>
</dbReference>
<evidence type="ECO:0000313" key="5">
    <source>
        <dbReference type="Proteomes" id="UP000199183"/>
    </source>
</evidence>
<dbReference type="EC" id="3.1.-.-" evidence="3"/>
<reference evidence="4 5" key="1">
    <citation type="submission" date="2016-10" db="EMBL/GenBank/DDBJ databases">
        <authorList>
            <person name="de Groot N.N."/>
        </authorList>
    </citation>
    <scope>NUCLEOTIDE SEQUENCE [LARGE SCALE GENOMIC DNA]</scope>
    <source>
        <strain evidence="4 5">DSM 21799</strain>
    </source>
</reference>
<dbReference type="GO" id="GO:0004521">
    <property type="term" value="F:RNA endonuclease activity"/>
    <property type="evidence" value="ECO:0007669"/>
    <property type="project" value="TreeGrafter"/>
</dbReference>
<accession>A0A1H4LMB0</accession>
<evidence type="ECO:0000313" key="4">
    <source>
        <dbReference type="EMBL" id="SEB71794.1"/>
    </source>
</evidence>
<keyword evidence="2" id="KW-1277">Toxin-antitoxin system</keyword>
<dbReference type="PIRSF" id="PIRSF033490">
    <property type="entry name" value="MazF"/>
    <property type="match status" value="1"/>
</dbReference>
<dbReference type="GO" id="GO:0006402">
    <property type="term" value="P:mRNA catabolic process"/>
    <property type="evidence" value="ECO:0007669"/>
    <property type="project" value="TreeGrafter"/>
</dbReference>
<dbReference type="Pfam" id="PF02452">
    <property type="entry name" value="PemK_toxin"/>
    <property type="match status" value="1"/>
</dbReference>
<organism evidence="4 5">
    <name type="scientific">Paramicrobacterium humi</name>
    <dbReference type="NCBI Taxonomy" id="640635"/>
    <lineage>
        <taxon>Bacteria</taxon>
        <taxon>Bacillati</taxon>
        <taxon>Actinomycetota</taxon>
        <taxon>Actinomycetes</taxon>
        <taxon>Micrococcales</taxon>
        <taxon>Microbacteriaceae</taxon>
        <taxon>Paramicrobacterium</taxon>
    </lineage>
</organism>
<gene>
    <name evidence="4" type="ORF">SAMN04489806_1594</name>
</gene>
<dbReference type="GO" id="GO:0016075">
    <property type="term" value="P:rRNA catabolic process"/>
    <property type="evidence" value="ECO:0007669"/>
    <property type="project" value="TreeGrafter"/>
</dbReference>
<dbReference type="STRING" id="640635.SAMN04489806_1594"/>
<dbReference type="SUPFAM" id="SSF50118">
    <property type="entry name" value="Cell growth inhibitor/plasmid maintenance toxic component"/>
    <property type="match status" value="1"/>
</dbReference>
<comment type="function">
    <text evidence="3">Toxic component of a type II toxin-antitoxin (TA) system.</text>
</comment>
<evidence type="ECO:0000256" key="3">
    <source>
        <dbReference type="PIRNR" id="PIRNR033490"/>
    </source>
</evidence>
<dbReference type="InterPro" id="IPR003477">
    <property type="entry name" value="PemK-like"/>
</dbReference>
<dbReference type="RefSeq" id="WP_245723581.1">
    <property type="nucleotide sequence ID" value="NZ_FNRY01000001.1"/>
</dbReference>
<dbReference type="PANTHER" id="PTHR33988">
    <property type="entry name" value="ENDORIBONUCLEASE MAZF-RELATED"/>
    <property type="match status" value="1"/>
</dbReference>
<keyword evidence="3" id="KW-0255">Endonuclease</keyword>
<evidence type="ECO:0000256" key="1">
    <source>
        <dbReference type="ARBA" id="ARBA00007521"/>
    </source>
</evidence>
<dbReference type="EMBL" id="FNRY01000001">
    <property type="protein sequence ID" value="SEB71794.1"/>
    <property type="molecule type" value="Genomic_DNA"/>
</dbReference>
<dbReference type="AlphaFoldDB" id="A0A1H4LMB0"/>
<dbReference type="InterPro" id="IPR011067">
    <property type="entry name" value="Plasmid_toxin/cell-grow_inhib"/>
</dbReference>
<keyword evidence="3" id="KW-0378">Hydrolase</keyword>
<dbReference type="Gene3D" id="2.30.30.110">
    <property type="match status" value="1"/>
</dbReference>
<protein>
    <recommendedName>
        <fullName evidence="3">mRNA interferase</fullName>
        <ecNumber evidence="3">3.1.-.-</ecNumber>
    </recommendedName>
</protein>
<comment type="similarity">
    <text evidence="1 3">Belongs to the PemK/MazF family.</text>
</comment>
<proteinExistence type="inferred from homology"/>
<keyword evidence="3" id="KW-0540">Nuclease</keyword>
<dbReference type="GO" id="GO:0016787">
    <property type="term" value="F:hydrolase activity"/>
    <property type="evidence" value="ECO:0007669"/>
    <property type="project" value="UniProtKB-KW"/>
</dbReference>